<evidence type="ECO:0000256" key="3">
    <source>
        <dbReference type="ARBA" id="ARBA00023004"/>
    </source>
</evidence>
<evidence type="ECO:0000256" key="1">
    <source>
        <dbReference type="ARBA" id="ARBA00006486"/>
    </source>
</evidence>
<evidence type="ECO:0000313" key="8">
    <source>
        <dbReference type="EMBL" id="EGH21919.1"/>
    </source>
</evidence>
<accession>A0A656G8M1</accession>
<evidence type="ECO:0000256" key="4">
    <source>
        <dbReference type="ARBA" id="ARBA00023014"/>
    </source>
</evidence>
<feature type="domain" description="Dihydroxy-acid/6-phosphogluconate dehydratase N-terminal" evidence="6">
    <location>
        <begin position="1"/>
        <end position="227"/>
    </location>
</feature>
<dbReference type="Pfam" id="PF00920">
    <property type="entry name" value="ILVD_EDD_N"/>
    <property type="match status" value="1"/>
</dbReference>
<keyword evidence="5 8" id="KW-0456">Lyase</keyword>
<dbReference type="Pfam" id="PF24877">
    <property type="entry name" value="ILV_EDD_C"/>
    <property type="match status" value="1"/>
</dbReference>
<comment type="caution">
    <text evidence="8">The sequence shown here is derived from an EMBL/GenBank/DDBJ whole genome shotgun (WGS) entry which is preliminary data.</text>
</comment>
<feature type="domain" description="Dihydroxy-acid/6-phosphogluconate dehydratase C-terminal" evidence="7">
    <location>
        <begin position="238"/>
        <end position="432"/>
    </location>
</feature>
<dbReference type="Proteomes" id="UP000003465">
    <property type="component" value="Unassembled WGS sequence"/>
</dbReference>
<dbReference type="PANTHER" id="PTHR43183">
    <property type="entry name" value="HYPOTHETICAL DIHYDROXYACID DEHYDRATASE (EUROFUNG)-RELATED"/>
    <property type="match status" value="1"/>
</dbReference>
<keyword evidence="2" id="KW-0479">Metal-binding</keyword>
<reference evidence="8 9" key="1">
    <citation type="journal article" date="2011" name="PLoS Pathog.">
        <title>Dynamic evolution of pathogenicity revealed by sequencing and comparative genomics of 19 Pseudomonas syringae isolates.</title>
        <authorList>
            <person name="Baltrus D.A."/>
            <person name="Nishimura M.T."/>
            <person name="Romanchuk A."/>
            <person name="Chang J.H."/>
            <person name="Mukhtar M.S."/>
            <person name="Cherkis K."/>
            <person name="Roach J."/>
            <person name="Grant S.R."/>
            <person name="Jones C.D."/>
            <person name="Dangl J.L."/>
        </authorList>
    </citation>
    <scope>NUCLEOTIDE SEQUENCE [LARGE SCALE GENOMIC DNA]</scope>
    <source>
        <strain evidence="8 9">301020</strain>
    </source>
</reference>
<evidence type="ECO:0000256" key="2">
    <source>
        <dbReference type="ARBA" id="ARBA00022723"/>
    </source>
</evidence>
<name>A0A656G8M1_PSEA0</name>
<dbReference type="InterPro" id="IPR037237">
    <property type="entry name" value="IlvD/EDD_N"/>
</dbReference>
<dbReference type="InterPro" id="IPR000581">
    <property type="entry name" value="ILV_EDD_N"/>
</dbReference>
<proteinExistence type="inferred from homology"/>
<dbReference type="SUPFAM" id="SSF52016">
    <property type="entry name" value="LeuD/IlvD-like"/>
    <property type="match status" value="1"/>
</dbReference>
<dbReference type="SUPFAM" id="SSF143975">
    <property type="entry name" value="IlvD/EDD N-terminal domain-like"/>
    <property type="match status" value="1"/>
</dbReference>
<gene>
    <name evidence="8" type="ORF">PSYMO_10585</name>
</gene>
<dbReference type="GO" id="GO:0004160">
    <property type="term" value="F:dihydroxy-acid dehydratase activity"/>
    <property type="evidence" value="ECO:0007669"/>
    <property type="project" value="UniProtKB-EC"/>
</dbReference>
<dbReference type="AlphaFoldDB" id="A0A656G8M1"/>
<feature type="non-terminal residue" evidence="8">
    <location>
        <position position="1"/>
    </location>
</feature>
<dbReference type="EC" id="4.2.1.9" evidence="8"/>
<evidence type="ECO:0000259" key="6">
    <source>
        <dbReference type="Pfam" id="PF00920"/>
    </source>
</evidence>
<protein>
    <submittedName>
        <fullName evidence="8">Dihydroxy-acid dehydratase</fullName>
        <ecNumber evidence="8">4.2.1.9</ecNumber>
    </submittedName>
</protein>
<dbReference type="PANTHER" id="PTHR43183:SF1">
    <property type="entry name" value="HYPOTHETICAL DIHYDROXY-ACID DEHYDRATASE (EUROFUNG)-RELATED"/>
    <property type="match status" value="1"/>
</dbReference>
<dbReference type="GO" id="GO:0051536">
    <property type="term" value="F:iron-sulfur cluster binding"/>
    <property type="evidence" value="ECO:0007669"/>
    <property type="project" value="UniProtKB-KW"/>
</dbReference>
<dbReference type="GO" id="GO:0046872">
    <property type="term" value="F:metal ion binding"/>
    <property type="evidence" value="ECO:0007669"/>
    <property type="project" value="UniProtKB-KW"/>
</dbReference>
<evidence type="ECO:0000256" key="5">
    <source>
        <dbReference type="ARBA" id="ARBA00023239"/>
    </source>
</evidence>
<keyword evidence="3" id="KW-0408">Iron</keyword>
<dbReference type="Gene3D" id="3.50.30.80">
    <property type="entry name" value="IlvD/EDD C-terminal domain-like"/>
    <property type="match status" value="1"/>
</dbReference>
<evidence type="ECO:0000313" key="9">
    <source>
        <dbReference type="Proteomes" id="UP000003465"/>
    </source>
</evidence>
<dbReference type="InterPro" id="IPR042096">
    <property type="entry name" value="Dihydro-acid_dehy_C"/>
</dbReference>
<organism evidence="8 9">
    <name type="scientific">Pseudomonas amygdali pv. mori str. 301020</name>
    <dbReference type="NCBI Taxonomy" id="629261"/>
    <lineage>
        <taxon>Bacteria</taxon>
        <taxon>Pseudomonadati</taxon>
        <taxon>Pseudomonadota</taxon>
        <taxon>Gammaproteobacteria</taxon>
        <taxon>Pseudomonadales</taxon>
        <taxon>Pseudomonadaceae</taxon>
        <taxon>Pseudomonas</taxon>
        <taxon>Pseudomonas amygdali</taxon>
    </lineage>
</organism>
<dbReference type="EMBL" id="AEAG01000412">
    <property type="protein sequence ID" value="EGH21919.1"/>
    <property type="molecule type" value="Genomic_DNA"/>
</dbReference>
<dbReference type="InterPro" id="IPR056740">
    <property type="entry name" value="ILV_EDD_C"/>
</dbReference>
<dbReference type="NCBIfam" id="NF004784">
    <property type="entry name" value="PRK06131.1"/>
    <property type="match status" value="1"/>
</dbReference>
<sequence>PALLMGAASCDIPAIVVTGGPMLNGKHQGKDIGAGTIVWQMHESYKAGTISLDEFLSAEAGMSRSAGTCNTMGTASTMACMAEALGTSLPHNAAIPAVDSRRYVLAHMSGMRAVDMVREDLRLSKILTKAAFENAIRVNAAIGGSTNAVIHLKAIAGRIGVDLDLDDWSRMGRGMPTIVDLQPSGRFLMEEFYYAGGLPAVLRRMNEANLLPNPDALTVNGKSIGENTCNSPIYGEDQVIRALDNPIRADGGICVLRGNLAPLGAVLKPSAATPALMQHRGRAVVFENFEMYKARINDPDLDIDATSVMVLKNCGPKGYPGMAEVGNMGLPAKLLAQGVTDMVRISDARMSGTAYGTVVLHVAPEAAAGGPLAVVKEGDWIELDCAGGRLHLDIPEAELAARLADWQAPQQLLLGGYRQLYVDRVMQADQGCDFDFLVGCRGSEVPRHSH</sequence>
<keyword evidence="4" id="KW-0411">Iron-sulfur</keyword>
<evidence type="ECO:0000259" key="7">
    <source>
        <dbReference type="Pfam" id="PF24877"/>
    </source>
</evidence>
<comment type="similarity">
    <text evidence="1">Belongs to the IlvD/Edd family.</text>
</comment>
<dbReference type="InterPro" id="IPR052352">
    <property type="entry name" value="Sugar_Degrad_Dehydratases"/>
</dbReference>